<keyword evidence="1" id="KW-0472">Membrane</keyword>
<gene>
    <name evidence="2" type="ORF">RAN64_10445</name>
</gene>
<sequence length="69" mass="7961">KACSINNFSSFLSFFSLMKVSFSLISASRFYLILLFEDISKEKAAVFRSSREIKTSVSLFFNYKITLKI</sequence>
<name>A0AAJ1SKV5_9ENTE</name>
<feature type="non-terminal residue" evidence="2">
    <location>
        <position position="1"/>
    </location>
</feature>
<protein>
    <submittedName>
        <fullName evidence="2">Uncharacterized protein</fullName>
    </submittedName>
</protein>
<accession>A0AAJ1SKV5</accession>
<organism evidence="2 3">
    <name type="scientific">Enterococcus lactis</name>
    <dbReference type="NCBI Taxonomy" id="357441"/>
    <lineage>
        <taxon>Bacteria</taxon>
        <taxon>Bacillati</taxon>
        <taxon>Bacillota</taxon>
        <taxon>Bacilli</taxon>
        <taxon>Lactobacillales</taxon>
        <taxon>Enterococcaceae</taxon>
        <taxon>Enterococcus</taxon>
    </lineage>
</organism>
<proteinExistence type="predicted"/>
<keyword evidence="1" id="KW-0812">Transmembrane</keyword>
<dbReference type="Proteomes" id="UP001238215">
    <property type="component" value="Unassembled WGS sequence"/>
</dbReference>
<dbReference type="AlphaFoldDB" id="A0AAJ1SKV5"/>
<comment type="caution">
    <text evidence="2">The sequence shown here is derived from an EMBL/GenBank/DDBJ whole genome shotgun (WGS) entry which is preliminary data.</text>
</comment>
<evidence type="ECO:0000313" key="3">
    <source>
        <dbReference type="Proteomes" id="UP001238215"/>
    </source>
</evidence>
<keyword evidence="1" id="KW-1133">Transmembrane helix</keyword>
<evidence type="ECO:0000313" key="2">
    <source>
        <dbReference type="EMBL" id="MDP8590438.1"/>
    </source>
</evidence>
<dbReference type="EMBL" id="JAVBZS010000031">
    <property type="protein sequence ID" value="MDP8590438.1"/>
    <property type="molecule type" value="Genomic_DNA"/>
</dbReference>
<keyword evidence="3" id="KW-1185">Reference proteome</keyword>
<feature type="transmembrane region" description="Helical" evidence="1">
    <location>
        <begin position="12"/>
        <end position="34"/>
    </location>
</feature>
<dbReference type="RefSeq" id="WP_306403225.1">
    <property type="nucleotide sequence ID" value="NZ_JAVBZS010000031.1"/>
</dbReference>
<evidence type="ECO:0000256" key="1">
    <source>
        <dbReference type="SAM" id="Phobius"/>
    </source>
</evidence>
<reference evidence="2 3" key="1">
    <citation type="submission" date="2023-08" db="EMBL/GenBank/DDBJ databases">
        <title>Whole genome sequencing of Enterococcus.</title>
        <authorList>
            <person name="Kaptchouang Tchatchouang C.D."/>
            <person name="Ateba C.N."/>
        </authorList>
    </citation>
    <scope>NUCLEOTIDE SEQUENCE [LARGE SCALE GENOMIC DNA]</scope>
    <source>
        <strain evidence="2 3">ENT3_CNKT_NWU</strain>
    </source>
</reference>